<dbReference type="Proteomes" id="UP000033047">
    <property type="component" value="Unassembled WGS sequence"/>
</dbReference>
<reference evidence="1 2" key="1">
    <citation type="submission" date="2013-04" db="EMBL/GenBank/DDBJ databases">
        <title>The Genome Sequence of Parabacteroides goldsteinii DSM 19448.</title>
        <authorList>
            <consortium name="The Broad Institute Genomics Platform"/>
            <person name="Earl A."/>
            <person name="Ward D."/>
            <person name="Feldgarden M."/>
            <person name="Gevers D."/>
            <person name="Martens E."/>
            <person name="Sakamoto M."/>
            <person name="Benno Y."/>
            <person name="Song Y."/>
            <person name="Liu C."/>
            <person name="Lee J."/>
            <person name="Bolanos M."/>
            <person name="Vaisanen M.L."/>
            <person name="Finegold S.M."/>
            <person name="Walker B."/>
            <person name="Young S."/>
            <person name="Zeng Q."/>
            <person name="Gargeya S."/>
            <person name="Fitzgerald M."/>
            <person name="Haas B."/>
            <person name="Abouelleil A."/>
            <person name="Allen A.W."/>
            <person name="Alvarado L."/>
            <person name="Arachchi H.M."/>
            <person name="Berlin A.M."/>
            <person name="Chapman S.B."/>
            <person name="Gainer-Dewar J."/>
            <person name="Goldberg J."/>
            <person name="Griggs A."/>
            <person name="Gujja S."/>
            <person name="Hansen M."/>
            <person name="Howarth C."/>
            <person name="Imamovic A."/>
            <person name="Ireland A."/>
            <person name="Larimer J."/>
            <person name="McCowan C."/>
            <person name="Murphy C."/>
            <person name="Pearson M."/>
            <person name="Poon T.W."/>
            <person name="Priest M."/>
            <person name="Roberts A."/>
            <person name="Saif S."/>
            <person name="Shea T."/>
            <person name="Sisk P."/>
            <person name="Sykes S."/>
            <person name="Wortman J."/>
            <person name="Nusbaum C."/>
            <person name="Birren B."/>
        </authorList>
    </citation>
    <scope>NUCLEOTIDE SEQUENCE [LARGE SCALE GENOMIC DNA]</scope>
    <source>
        <strain evidence="1 2">DSM 19448</strain>
    </source>
</reference>
<dbReference type="RefSeq" id="WP_262711851.1">
    <property type="nucleotide sequence ID" value="NZ_UYXO01000006.1"/>
</dbReference>
<sequence>MVTDGLIDAIMWNLENHLKSVRAVAKAAVQTVRKSNRHYSFSD</sequence>
<dbReference type="HOGENOM" id="CLU_3237154_0_0_10"/>
<comment type="caution">
    <text evidence="1">The sequence shown here is derived from an EMBL/GenBank/DDBJ whole genome shotgun (WGS) entry which is preliminary data.</text>
</comment>
<evidence type="ECO:0000313" key="2">
    <source>
        <dbReference type="Proteomes" id="UP000033047"/>
    </source>
</evidence>
<dbReference type="STRING" id="927665.HMPREF1535_01042"/>
<proteinExistence type="predicted"/>
<evidence type="ECO:0000313" key="1">
    <source>
        <dbReference type="EMBL" id="KKB58221.1"/>
    </source>
</evidence>
<dbReference type="AlphaFoldDB" id="A0A0F5JK88"/>
<gene>
    <name evidence="1" type="ORF">HMPREF1535_01042</name>
</gene>
<accession>A0A0F5JK88</accession>
<organism evidence="1 2">
    <name type="scientific">Parabacteroides goldsteinii DSM 19448 = WAL 12034</name>
    <dbReference type="NCBI Taxonomy" id="927665"/>
    <lineage>
        <taxon>Bacteria</taxon>
        <taxon>Pseudomonadati</taxon>
        <taxon>Bacteroidota</taxon>
        <taxon>Bacteroidia</taxon>
        <taxon>Bacteroidales</taxon>
        <taxon>Tannerellaceae</taxon>
        <taxon>Parabacteroides</taxon>
    </lineage>
</organism>
<dbReference type="PATRIC" id="fig|927665.4.peg.1066"/>
<protein>
    <submittedName>
        <fullName evidence="1">Uncharacterized protein</fullName>
    </submittedName>
</protein>
<dbReference type="EMBL" id="AQHV01000006">
    <property type="protein sequence ID" value="KKB58221.1"/>
    <property type="molecule type" value="Genomic_DNA"/>
</dbReference>
<name>A0A0F5JK88_9BACT</name>